<evidence type="ECO:0000256" key="2">
    <source>
        <dbReference type="ARBA" id="ARBA00012180"/>
    </source>
</evidence>
<dbReference type="Proteomes" id="UP001529510">
    <property type="component" value="Unassembled WGS sequence"/>
</dbReference>
<evidence type="ECO:0000256" key="1">
    <source>
        <dbReference type="ARBA" id="ARBA00010879"/>
    </source>
</evidence>
<feature type="non-terminal residue" evidence="5">
    <location>
        <position position="177"/>
    </location>
</feature>
<dbReference type="SUPFAM" id="SSF56672">
    <property type="entry name" value="DNA/RNA polymerases"/>
    <property type="match status" value="1"/>
</dbReference>
<name>A0ABD0NM24_CIRMR</name>
<comment type="similarity">
    <text evidence="1">Belongs to the beta type-B retroviral polymerase family. HERV class-II K(HML-2) pol subfamily.</text>
</comment>
<reference evidence="5 6" key="1">
    <citation type="submission" date="2024-05" db="EMBL/GenBank/DDBJ databases">
        <title>Genome sequencing and assembly of Indian major carp, Cirrhinus mrigala (Hamilton, 1822).</title>
        <authorList>
            <person name="Mohindra V."/>
            <person name="Chowdhury L.M."/>
            <person name="Lal K."/>
            <person name="Jena J.K."/>
        </authorList>
    </citation>
    <scope>NUCLEOTIDE SEQUENCE [LARGE SCALE GENOMIC DNA]</scope>
    <source>
        <strain evidence="5">CM1030</strain>
        <tissue evidence="5">Blood</tissue>
    </source>
</reference>
<feature type="domain" description="Reverse transcriptase" evidence="4">
    <location>
        <begin position="1"/>
        <end position="158"/>
    </location>
</feature>
<evidence type="ECO:0000313" key="6">
    <source>
        <dbReference type="Proteomes" id="UP001529510"/>
    </source>
</evidence>
<feature type="non-terminal residue" evidence="5">
    <location>
        <position position="1"/>
    </location>
</feature>
<gene>
    <name evidence="5" type="ORF">M9458_041783</name>
</gene>
<dbReference type="GO" id="GO:0004523">
    <property type="term" value="F:RNA-DNA hybrid ribonuclease activity"/>
    <property type="evidence" value="ECO:0007669"/>
    <property type="project" value="UniProtKB-EC"/>
</dbReference>
<dbReference type="InterPro" id="IPR053134">
    <property type="entry name" value="RNA-dir_DNA_polymerase"/>
</dbReference>
<dbReference type="Gene3D" id="3.10.10.10">
    <property type="entry name" value="HIV Type 1 Reverse Transcriptase, subunit A, domain 1"/>
    <property type="match status" value="1"/>
</dbReference>
<accession>A0ABD0NM24</accession>
<feature type="compositionally biased region" description="Basic and acidic residues" evidence="3">
    <location>
        <begin position="137"/>
        <end position="146"/>
    </location>
</feature>
<evidence type="ECO:0000259" key="4">
    <source>
        <dbReference type="PROSITE" id="PS50878"/>
    </source>
</evidence>
<dbReference type="Gene3D" id="3.30.70.270">
    <property type="match status" value="1"/>
</dbReference>
<dbReference type="PANTHER" id="PTHR24559">
    <property type="entry name" value="TRANSPOSON TY3-I GAG-POL POLYPROTEIN"/>
    <property type="match status" value="1"/>
</dbReference>
<dbReference type="AlphaFoldDB" id="A0ABD0NM24"/>
<dbReference type="InterPro" id="IPR000477">
    <property type="entry name" value="RT_dom"/>
</dbReference>
<keyword evidence="6" id="KW-1185">Reference proteome</keyword>
<evidence type="ECO:0000313" key="5">
    <source>
        <dbReference type="EMBL" id="KAL0162387.1"/>
    </source>
</evidence>
<organism evidence="5 6">
    <name type="scientific">Cirrhinus mrigala</name>
    <name type="common">Mrigala</name>
    <dbReference type="NCBI Taxonomy" id="683832"/>
    <lineage>
        <taxon>Eukaryota</taxon>
        <taxon>Metazoa</taxon>
        <taxon>Chordata</taxon>
        <taxon>Craniata</taxon>
        <taxon>Vertebrata</taxon>
        <taxon>Euteleostomi</taxon>
        <taxon>Actinopterygii</taxon>
        <taxon>Neopterygii</taxon>
        <taxon>Teleostei</taxon>
        <taxon>Ostariophysi</taxon>
        <taxon>Cypriniformes</taxon>
        <taxon>Cyprinidae</taxon>
        <taxon>Labeoninae</taxon>
        <taxon>Labeonini</taxon>
        <taxon>Cirrhinus</taxon>
    </lineage>
</organism>
<dbReference type="PANTHER" id="PTHR24559:SF440">
    <property type="entry name" value="RIBONUCLEASE H"/>
    <property type="match status" value="1"/>
</dbReference>
<sequence>TIKFTYPFPLVPATLEELRGAKVFTKLDSAYNLIRIRKGDEWKMAFITPSRHYEYRVMPYGLSNSPSIFQSFMNEIFRDMLNRFVIIYIDDILIYSPNLKEHHHHVTRTPMPARTSPVPERREMGVPQDYHTLPRLCDHTRRRPDGPEEGGGGQGLAPHHKSQGTTTFPRIHQLLSL</sequence>
<comment type="caution">
    <text evidence="5">The sequence shown here is derived from an EMBL/GenBank/DDBJ whole genome shotgun (WGS) entry which is preliminary data.</text>
</comment>
<proteinExistence type="inferred from homology"/>
<protein>
    <recommendedName>
        <fullName evidence="2">ribonuclease H</fullName>
        <ecNumber evidence="2">3.1.26.4</ecNumber>
    </recommendedName>
</protein>
<dbReference type="PROSITE" id="PS50878">
    <property type="entry name" value="RT_POL"/>
    <property type="match status" value="1"/>
</dbReference>
<dbReference type="EC" id="3.1.26.4" evidence="2"/>
<dbReference type="EMBL" id="JAMKFB020000021">
    <property type="protein sequence ID" value="KAL0162387.1"/>
    <property type="molecule type" value="Genomic_DNA"/>
</dbReference>
<dbReference type="InterPro" id="IPR043128">
    <property type="entry name" value="Rev_trsase/Diguanyl_cyclase"/>
</dbReference>
<dbReference type="InterPro" id="IPR043502">
    <property type="entry name" value="DNA/RNA_pol_sf"/>
</dbReference>
<dbReference type="Pfam" id="PF00078">
    <property type="entry name" value="RVT_1"/>
    <property type="match status" value="1"/>
</dbReference>
<evidence type="ECO:0000256" key="3">
    <source>
        <dbReference type="SAM" id="MobiDB-lite"/>
    </source>
</evidence>
<feature type="region of interest" description="Disordered" evidence="3">
    <location>
        <begin position="137"/>
        <end position="177"/>
    </location>
</feature>
<dbReference type="CDD" id="cd01647">
    <property type="entry name" value="RT_LTR"/>
    <property type="match status" value="1"/>
</dbReference>